<name>A0A5N5WS25_9EURO</name>
<dbReference type="PANTHER" id="PTHR34883">
    <property type="entry name" value="SERINE-RICH PROTEIN, PUTATIVE-RELATED-RELATED"/>
    <property type="match status" value="1"/>
</dbReference>
<feature type="chain" id="PRO_5025047745" description="Cupredoxin" evidence="1">
    <location>
        <begin position="22"/>
        <end position="157"/>
    </location>
</feature>
<dbReference type="EMBL" id="ML732276">
    <property type="protein sequence ID" value="KAB8071313.1"/>
    <property type="molecule type" value="Genomic_DNA"/>
</dbReference>
<dbReference type="PANTHER" id="PTHR34883:SF16">
    <property type="entry name" value="RICH PROTEIN, PUTATIVE-RELATED"/>
    <property type="match status" value="1"/>
</dbReference>
<evidence type="ECO:0000313" key="3">
    <source>
        <dbReference type="Proteomes" id="UP000326565"/>
    </source>
</evidence>
<dbReference type="InterPro" id="IPR052953">
    <property type="entry name" value="Ser-rich/MCO-related"/>
</dbReference>
<dbReference type="InterPro" id="IPR008972">
    <property type="entry name" value="Cupredoxin"/>
</dbReference>
<dbReference type="Proteomes" id="UP000326565">
    <property type="component" value="Unassembled WGS sequence"/>
</dbReference>
<protein>
    <recommendedName>
        <fullName evidence="4">Cupredoxin</fullName>
    </recommendedName>
</protein>
<proteinExistence type="predicted"/>
<keyword evidence="1" id="KW-0732">Signal</keyword>
<dbReference type="Gene3D" id="2.60.40.420">
    <property type="entry name" value="Cupredoxins - blue copper proteins"/>
    <property type="match status" value="1"/>
</dbReference>
<evidence type="ECO:0000256" key="1">
    <source>
        <dbReference type="SAM" id="SignalP"/>
    </source>
</evidence>
<keyword evidence="3" id="KW-1185">Reference proteome</keyword>
<evidence type="ECO:0000313" key="2">
    <source>
        <dbReference type="EMBL" id="KAB8071313.1"/>
    </source>
</evidence>
<feature type="signal peptide" evidence="1">
    <location>
        <begin position="1"/>
        <end position="21"/>
    </location>
</feature>
<organism evidence="2 3">
    <name type="scientific">Aspergillus leporis</name>
    <dbReference type="NCBI Taxonomy" id="41062"/>
    <lineage>
        <taxon>Eukaryota</taxon>
        <taxon>Fungi</taxon>
        <taxon>Dikarya</taxon>
        <taxon>Ascomycota</taxon>
        <taxon>Pezizomycotina</taxon>
        <taxon>Eurotiomycetes</taxon>
        <taxon>Eurotiomycetidae</taxon>
        <taxon>Eurotiales</taxon>
        <taxon>Aspergillaceae</taxon>
        <taxon>Aspergillus</taxon>
        <taxon>Aspergillus subgen. Circumdati</taxon>
    </lineage>
</organism>
<sequence length="157" mass="17303">MKKIHSTVPFILLIALSTATSTPTNPPGPSDPIQTVLIGGRTSLGFQPPILQVGQGSRVHFDFLGQNHTLTESTFESPCTKLFGTDIDTDFNNPNPGDVPNLHPFDYTFASNRPRFFYCKQGAGASDSHCRHGEVFAVNVDQATYTEFQRRTMNTLQ</sequence>
<dbReference type="AlphaFoldDB" id="A0A5N5WS25"/>
<dbReference type="OrthoDB" id="2331100at2759"/>
<gene>
    <name evidence="2" type="ORF">BDV29DRAFT_159611</name>
</gene>
<dbReference type="SUPFAM" id="SSF49503">
    <property type="entry name" value="Cupredoxins"/>
    <property type="match status" value="1"/>
</dbReference>
<evidence type="ECO:0008006" key="4">
    <source>
        <dbReference type="Google" id="ProtNLM"/>
    </source>
</evidence>
<reference evidence="2 3" key="1">
    <citation type="submission" date="2019-04" db="EMBL/GenBank/DDBJ databases">
        <title>Friends and foes A comparative genomics study of 23 Aspergillus species from section Flavi.</title>
        <authorList>
            <consortium name="DOE Joint Genome Institute"/>
            <person name="Kjaerbolling I."/>
            <person name="Vesth T."/>
            <person name="Frisvad J.C."/>
            <person name="Nybo J.L."/>
            <person name="Theobald S."/>
            <person name="Kildgaard S."/>
            <person name="Isbrandt T."/>
            <person name="Kuo A."/>
            <person name="Sato A."/>
            <person name="Lyhne E.K."/>
            <person name="Kogle M.E."/>
            <person name="Wiebenga A."/>
            <person name="Kun R.S."/>
            <person name="Lubbers R.J."/>
            <person name="Makela M.R."/>
            <person name="Barry K."/>
            <person name="Chovatia M."/>
            <person name="Clum A."/>
            <person name="Daum C."/>
            <person name="Haridas S."/>
            <person name="He G."/>
            <person name="LaButti K."/>
            <person name="Lipzen A."/>
            <person name="Mondo S."/>
            <person name="Riley R."/>
            <person name="Salamov A."/>
            <person name="Simmons B.A."/>
            <person name="Magnuson J.K."/>
            <person name="Henrissat B."/>
            <person name="Mortensen U.H."/>
            <person name="Larsen T.O."/>
            <person name="Devries R.P."/>
            <person name="Grigoriev I.V."/>
            <person name="Machida M."/>
            <person name="Baker S.E."/>
            <person name="Andersen M.R."/>
        </authorList>
    </citation>
    <scope>NUCLEOTIDE SEQUENCE [LARGE SCALE GENOMIC DNA]</scope>
    <source>
        <strain evidence="2 3">CBS 151.66</strain>
    </source>
</reference>
<accession>A0A5N5WS25</accession>